<dbReference type="InterPro" id="IPR003689">
    <property type="entry name" value="ZIP"/>
</dbReference>
<reference evidence="6 7" key="1">
    <citation type="journal article" date="2008" name="Nature">
        <title>The Phaeodactylum genome reveals the evolutionary history of diatom genomes.</title>
        <authorList>
            <person name="Bowler C."/>
            <person name="Allen A.E."/>
            <person name="Badger J.H."/>
            <person name="Grimwood J."/>
            <person name="Jabbari K."/>
            <person name="Kuo A."/>
            <person name="Maheswari U."/>
            <person name="Martens C."/>
            <person name="Maumus F."/>
            <person name="Otillar R.P."/>
            <person name="Rayko E."/>
            <person name="Salamov A."/>
            <person name="Vandepoele K."/>
            <person name="Beszteri B."/>
            <person name="Gruber A."/>
            <person name="Heijde M."/>
            <person name="Katinka M."/>
            <person name="Mock T."/>
            <person name="Valentin K."/>
            <person name="Verret F."/>
            <person name="Berges J.A."/>
            <person name="Brownlee C."/>
            <person name="Cadoret J.P."/>
            <person name="Chiovitti A."/>
            <person name="Choi C.J."/>
            <person name="Coesel S."/>
            <person name="De Martino A."/>
            <person name="Detter J.C."/>
            <person name="Durkin C."/>
            <person name="Falciatore A."/>
            <person name="Fournet J."/>
            <person name="Haruta M."/>
            <person name="Huysman M.J."/>
            <person name="Jenkins B.D."/>
            <person name="Jiroutova K."/>
            <person name="Jorgensen R.E."/>
            <person name="Joubert Y."/>
            <person name="Kaplan A."/>
            <person name="Kroger N."/>
            <person name="Kroth P.G."/>
            <person name="La Roche J."/>
            <person name="Lindquist E."/>
            <person name="Lommer M."/>
            <person name="Martin-Jezequel V."/>
            <person name="Lopez P.J."/>
            <person name="Lucas S."/>
            <person name="Mangogna M."/>
            <person name="McGinnis K."/>
            <person name="Medlin L.K."/>
            <person name="Montsant A."/>
            <person name="Oudot-Le Secq M.P."/>
            <person name="Napoli C."/>
            <person name="Obornik M."/>
            <person name="Parker M.S."/>
            <person name="Petit J.L."/>
            <person name="Porcel B.M."/>
            <person name="Poulsen N."/>
            <person name="Robison M."/>
            <person name="Rychlewski L."/>
            <person name="Rynearson T.A."/>
            <person name="Schmutz J."/>
            <person name="Shapiro H."/>
            <person name="Siaut M."/>
            <person name="Stanley M."/>
            <person name="Sussman M.R."/>
            <person name="Taylor A.R."/>
            <person name="Vardi A."/>
            <person name="von Dassow P."/>
            <person name="Vyverman W."/>
            <person name="Willis A."/>
            <person name="Wyrwicz L.S."/>
            <person name="Rokhsar D.S."/>
            <person name="Weissenbach J."/>
            <person name="Armbrust E.V."/>
            <person name="Green B.R."/>
            <person name="Van de Peer Y."/>
            <person name="Grigoriev I.V."/>
        </authorList>
    </citation>
    <scope>NUCLEOTIDE SEQUENCE [LARGE SCALE GENOMIC DNA]</scope>
    <source>
        <strain evidence="6 7">CCAP 1055/1</strain>
    </source>
</reference>
<comment type="subcellular location">
    <subcellularLocation>
        <location evidence="1">Membrane</location>
        <topology evidence="1">Multi-pass membrane protein</topology>
    </subcellularLocation>
</comment>
<feature type="transmembrane region" description="Helical" evidence="5">
    <location>
        <begin position="121"/>
        <end position="144"/>
    </location>
</feature>
<dbReference type="KEGG" id="pti:PHATRDRAFT_52343"/>
<keyword evidence="2 5" id="KW-0812">Transmembrane</keyword>
<dbReference type="PANTHER" id="PTHR11040">
    <property type="entry name" value="ZINC/IRON TRANSPORTER"/>
    <property type="match status" value="1"/>
</dbReference>
<feature type="non-terminal residue" evidence="6">
    <location>
        <position position="265"/>
    </location>
</feature>
<feature type="transmembrane region" description="Helical" evidence="5">
    <location>
        <begin position="33"/>
        <end position="51"/>
    </location>
</feature>
<organism evidence="6 7">
    <name type="scientific">Phaeodactylum tricornutum (strain CCAP 1055/1)</name>
    <dbReference type="NCBI Taxonomy" id="556484"/>
    <lineage>
        <taxon>Eukaryota</taxon>
        <taxon>Sar</taxon>
        <taxon>Stramenopiles</taxon>
        <taxon>Ochrophyta</taxon>
        <taxon>Bacillariophyta</taxon>
        <taxon>Bacillariophyceae</taxon>
        <taxon>Bacillariophycidae</taxon>
        <taxon>Naviculales</taxon>
        <taxon>Phaeodactylaceae</taxon>
        <taxon>Phaeodactylum</taxon>
    </lineage>
</organism>
<evidence type="ECO:0000256" key="4">
    <source>
        <dbReference type="ARBA" id="ARBA00023136"/>
    </source>
</evidence>
<dbReference type="Proteomes" id="UP000000759">
    <property type="component" value="Chromosome 16"/>
</dbReference>
<feature type="transmembrane region" description="Helical" evidence="5">
    <location>
        <begin position="71"/>
        <end position="92"/>
    </location>
</feature>
<evidence type="ECO:0000256" key="5">
    <source>
        <dbReference type="SAM" id="Phobius"/>
    </source>
</evidence>
<dbReference type="GO" id="GO:0016020">
    <property type="term" value="C:membrane"/>
    <property type="evidence" value="ECO:0007669"/>
    <property type="project" value="UniProtKB-SubCell"/>
</dbReference>
<dbReference type="RefSeq" id="XP_002182619.1">
    <property type="nucleotide sequence ID" value="XM_002182583.2"/>
</dbReference>
<keyword evidence="3 5" id="KW-1133">Transmembrane helix</keyword>
<feature type="transmembrane region" description="Helical" evidence="5">
    <location>
        <begin position="211"/>
        <end position="232"/>
    </location>
</feature>
<evidence type="ECO:0000256" key="2">
    <source>
        <dbReference type="ARBA" id="ARBA00022692"/>
    </source>
</evidence>
<protein>
    <submittedName>
        <fullName evidence="6">Iron permease 1</fullName>
    </submittedName>
</protein>
<evidence type="ECO:0000256" key="1">
    <source>
        <dbReference type="ARBA" id="ARBA00004141"/>
    </source>
</evidence>
<name>B7G5W9_PHATC</name>
<dbReference type="GeneID" id="7203428"/>
<dbReference type="GO" id="GO:0005385">
    <property type="term" value="F:zinc ion transmembrane transporter activity"/>
    <property type="evidence" value="ECO:0007669"/>
    <property type="project" value="TreeGrafter"/>
</dbReference>
<sequence>MAFGLVIGAGAATGLGAAVVFFPALVRLASRRTLAGALGLSAGVMVYVSFVEIFGKASSAFEDSGIEEDTAYIYATLCFFGGVVLMVVRTFVAEESDSPGSPDEEDTPETKDSKKLMRMSLNTALAIGIHNFPEGLATFVATLGDPKVGGVLAVAIAIHNIPEGLCVAMPVYYATGNRWKAFGWAMLSGMSEPFAALLGWAILANSFSDKLYGILFGIVSGMMVVISTRELLPTAHRYDPEDSVVTYSFIAGMCIMALSLVLFLL</sequence>
<dbReference type="AlphaFoldDB" id="B7G5W9"/>
<gene>
    <name evidence="6" type="primary">ZIP1</name>
    <name evidence="6" type="ORF">PHATRDRAFT_52343</name>
</gene>
<dbReference type="NCBIfam" id="NF003243">
    <property type="entry name" value="PRK04201.1"/>
    <property type="match status" value="1"/>
</dbReference>
<dbReference type="eggNOG" id="KOG2474">
    <property type="taxonomic scope" value="Eukaryota"/>
</dbReference>
<dbReference type="PaxDb" id="2850-Phatr52343"/>
<reference evidence="7" key="2">
    <citation type="submission" date="2008-08" db="EMBL/GenBank/DDBJ databases">
        <authorList>
            <consortium name="Diatom Consortium"/>
            <person name="Grigoriev I."/>
            <person name="Grimwood J."/>
            <person name="Kuo A."/>
            <person name="Otillar R.P."/>
            <person name="Salamov A."/>
            <person name="Detter J.C."/>
            <person name="Lindquist E."/>
            <person name="Shapiro H."/>
            <person name="Lucas S."/>
            <person name="Glavina del Rio T."/>
            <person name="Pitluck S."/>
            <person name="Rokhsar D."/>
            <person name="Bowler C."/>
        </authorList>
    </citation>
    <scope>GENOME REANNOTATION</scope>
    <source>
        <strain evidence="7">CCAP 1055/1</strain>
    </source>
</reference>
<feature type="transmembrane region" description="Helical" evidence="5">
    <location>
        <begin position="244"/>
        <end position="264"/>
    </location>
</feature>
<dbReference type="EMBL" id="CM000618">
    <property type="protein sequence ID" value="EEC45906.1"/>
    <property type="molecule type" value="Genomic_DNA"/>
</dbReference>
<dbReference type="Pfam" id="PF02535">
    <property type="entry name" value="Zip"/>
    <property type="match status" value="1"/>
</dbReference>
<dbReference type="PANTHER" id="PTHR11040:SF205">
    <property type="entry name" value="ZINC TRANSPORTER ZUPT"/>
    <property type="match status" value="1"/>
</dbReference>
<evidence type="ECO:0000256" key="3">
    <source>
        <dbReference type="ARBA" id="ARBA00022989"/>
    </source>
</evidence>
<evidence type="ECO:0000313" key="7">
    <source>
        <dbReference type="Proteomes" id="UP000000759"/>
    </source>
</evidence>
<keyword evidence="4 5" id="KW-0472">Membrane</keyword>
<accession>B7G5W9</accession>
<keyword evidence="7" id="KW-1185">Reference proteome</keyword>
<dbReference type="InParanoid" id="B7G5W9"/>
<feature type="transmembrane region" description="Helical" evidence="5">
    <location>
        <begin position="6"/>
        <end position="26"/>
    </location>
</feature>
<feature type="transmembrane region" description="Helical" evidence="5">
    <location>
        <begin position="181"/>
        <end position="205"/>
    </location>
</feature>
<proteinExistence type="predicted"/>
<dbReference type="OrthoDB" id="262547at2759"/>
<evidence type="ECO:0000313" key="6">
    <source>
        <dbReference type="EMBL" id="EEC45906.1"/>
    </source>
</evidence>